<feature type="transmembrane region" description="Helical" evidence="1">
    <location>
        <begin position="61"/>
        <end position="80"/>
    </location>
</feature>
<feature type="transmembrane region" description="Helical" evidence="1">
    <location>
        <begin position="5"/>
        <end position="25"/>
    </location>
</feature>
<protein>
    <submittedName>
        <fullName evidence="2">Uncharacterized protein</fullName>
    </submittedName>
</protein>
<feature type="transmembrane region" description="Helical" evidence="1">
    <location>
        <begin position="37"/>
        <end position="54"/>
    </location>
</feature>
<dbReference type="RefSeq" id="WP_253760589.1">
    <property type="nucleotide sequence ID" value="NZ_JAMZDZ010000001.1"/>
</dbReference>
<dbReference type="Proteomes" id="UP001595816">
    <property type="component" value="Unassembled WGS sequence"/>
</dbReference>
<dbReference type="EMBL" id="JBHSAY010000033">
    <property type="protein sequence ID" value="MFC4136741.1"/>
    <property type="molecule type" value="Genomic_DNA"/>
</dbReference>
<evidence type="ECO:0000313" key="2">
    <source>
        <dbReference type="EMBL" id="MFC4136741.1"/>
    </source>
</evidence>
<feature type="transmembrane region" description="Helical" evidence="1">
    <location>
        <begin position="133"/>
        <end position="153"/>
    </location>
</feature>
<organism evidence="2 3">
    <name type="scientific">Hamadaea flava</name>
    <dbReference type="NCBI Taxonomy" id="1742688"/>
    <lineage>
        <taxon>Bacteria</taxon>
        <taxon>Bacillati</taxon>
        <taxon>Actinomycetota</taxon>
        <taxon>Actinomycetes</taxon>
        <taxon>Micromonosporales</taxon>
        <taxon>Micromonosporaceae</taxon>
        <taxon>Hamadaea</taxon>
    </lineage>
</organism>
<evidence type="ECO:0000313" key="3">
    <source>
        <dbReference type="Proteomes" id="UP001595816"/>
    </source>
</evidence>
<proteinExistence type="predicted"/>
<gene>
    <name evidence="2" type="ORF">ACFOZ4_39565</name>
</gene>
<accession>A0ABV8M067</accession>
<sequence length="226" mass="24205">MTRRWFWLVPAVAGAALAYAIMVVLPADRTIDNVGEVLFKTAPLLCAVVAIAFFPQRPGLSLALVGALLLGYMGVVDTLNVHNIFGYAESPNQDAAFPELYQWTIFVNAFTVLAVLFAYRLGGATAGRTLRAGLAGILVLISGLNDLTYYFTADWDGPRPERLKWASHIAVFVGGPPSATVAIVFCAVHLVLAIVVLVAPLGRWVDRFDAAAPAVIPAPPVPAEQY</sequence>
<reference evidence="3" key="1">
    <citation type="journal article" date="2019" name="Int. J. Syst. Evol. Microbiol.">
        <title>The Global Catalogue of Microorganisms (GCM) 10K type strain sequencing project: providing services to taxonomists for standard genome sequencing and annotation.</title>
        <authorList>
            <consortium name="The Broad Institute Genomics Platform"/>
            <consortium name="The Broad Institute Genome Sequencing Center for Infectious Disease"/>
            <person name="Wu L."/>
            <person name="Ma J."/>
        </authorList>
    </citation>
    <scope>NUCLEOTIDE SEQUENCE [LARGE SCALE GENOMIC DNA]</scope>
    <source>
        <strain evidence="3">CGMCC 4.7289</strain>
    </source>
</reference>
<keyword evidence="1" id="KW-1133">Transmembrane helix</keyword>
<evidence type="ECO:0000256" key="1">
    <source>
        <dbReference type="SAM" id="Phobius"/>
    </source>
</evidence>
<name>A0ABV8M067_9ACTN</name>
<feature type="transmembrane region" description="Helical" evidence="1">
    <location>
        <begin position="100"/>
        <end position="121"/>
    </location>
</feature>
<keyword evidence="3" id="KW-1185">Reference proteome</keyword>
<feature type="transmembrane region" description="Helical" evidence="1">
    <location>
        <begin position="165"/>
        <end position="198"/>
    </location>
</feature>
<keyword evidence="1" id="KW-0472">Membrane</keyword>
<comment type="caution">
    <text evidence="2">The sequence shown here is derived from an EMBL/GenBank/DDBJ whole genome shotgun (WGS) entry which is preliminary data.</text>
</comment>
<keyword evidence="1" id="KW-0812">Transmembrane</keyword>